<keyword evidence="2" id="KW-0238">DNA-binding</keyword>
<dbReference type="SUPFAM" id="SSF89447">
    <property type="entry name" value="AbrB/MazE/MraZ-like"/>
    <property type="match status" value="1"/>
</dbReference>
<keyword evidence="3" id="KW-1185">Reference proteome</keyword>
<accession>A0ABV7L9S4</accession>
<proteinExistence type="predicted"/>
<gene>
    <name evidence="2" type="ORF">ACFOGJ_27900</name>
</gene>
<dbReference type="InterPro" id="IPR037914">
    <property type="entry name" value="SpoVT-AbrB_sf"/>
</dbReference>
<dbReference type="Pfam" id="PF04014">
    <property type="entry name" value="MazE_antitoxin"/>
    <property type="match status" value="1"/>
</dbReference>
<dbReference type="GO" id="GO:0003677">
    <property type="term" value="F:DNA binding"/>
    <property type="evidence" value="ECO:0007669"/>
    <property type="project" value="UniProtKB-KW"/>
</dbReference>
<evidence type="ECO:0000259" key="1">
    <source>
        <dbReference type="SMART" id="SM00966"/>
    </source>
</evidence>
<dbReference type="InterPro" id="IPR039052">
    <property type="entry name" value="Antitox_PemI-like"/>
</dbReference>
<dbReference type="PANTHER" id="PTHR40516">
    <property type="entry name" value="ANTITOXIN CHPS-RELATED"/>
    <property type="match status" value="1"/>
</dbReference>
<reference evidence="3" key="1">
    <citation type="journal article" date="2019" name="Int. J. Syst. Evol. Microbiol.">
        <title>The Global Catalogue of Microorganisms (GCM) 10K type strain sequencing project: providing services to taxonomists for standard genome sequencing and annotation.</title>
        <authorList>
            <consortium name="The Broad Institute Genomics Platform"/>
            <consortium name="The Broad Institute Genome Sequencing Center for Infectious Disease"/>
            <person name="Wu L."/>
            <person name="Ma J."/>
        </authorList>
    </citation>
    <scope>NUCLEOTIDE SEQUENCE [LARGE SCALE GENOMIC DNA]</scope>
    <source>
        <strain evidence="3">KCTC 42964</strain>
    </source>
</reference>
<dbReference type="Proteomes" id="UP001595528">
    <property type="component" value="Unassembled WGS sequence"/>
</dbReference>
<dbReference type="EMBL" id="JBHRTR010000054">
    <property type="protein sequence ID" value="MFC3231103.1"/>
    <property type="molecule type" value="Genomic_DNA"/>
</dbReference>
<organism evidence="2 3">
    <name type="scientific">Marinibaculum pumilum</name>
    <dbReference type="NCBI Taxonomy" id="1766165"/>
    <lineage>
        <taxon>Bacteria</taxon>
        <taxon>Pseudomonadati</taxon>
        <taxon>Pseudomonadota</taxon>
        <taxon>Alphaproteobacteria</taxon>
        <taxon>Rhodospirillales</taxon>
        <taxon>Rhodospirillaceae</taxon>
        <taxon>Marinibaculum</taxon>
    </lineage>
</organism>
<protein>
    <submittedName>
        <fullName evidence="2">AbrB/MazE/SpoVT family DNA-binding domain-containing protein</fullName>
    </submittedName>
</protein>
<sequence>MRSKVARWGGSCAVRLPKMAVESLGLREGQEIDLRIEDGALVIRPEHPVYRLDDLVREARRQEPPEVLDDGPAGREIL</sequence>
<dbReference type="PANTHER" id="PTHR40516:SF1">
    <property type="entry name" value="ANTITOXIN CHPS-RELATED"/>
    <property type="match status" value="1"/>
</dbReference>
<dbReference type="SMART" id="SM00966">
    <property type="entry name" value="SpoVT_AbrB"/>
    <property type="match status" value="1"/>
</dbReference>
<feature type="domain" description="SpoVT-AbrB" evidence="1">
    <location>
        <begin position="6"/>
        <end position="51"/>
    </location>
</feature>
<evidence type="ECO:0000313" key="3">
    <source>
        <dbReference type="Proteomes" id="UP001595528"/>
    </source>
</evidence>
<name>A0ABV7L9S4_9PROT</name>
<dbReference type="InterPro" id="IPR007159">
    <property type="entry name" value="SpoVT-AbrB_dom"/>
</dbReference>
<evidence type="ECO:0000313" key="2">
    <source>
        <dbReference type="EMBL" id="MFC3231103.1"/>
    </source>
</evidence>
<comment type="caution">
    <text evidence="2">The sequence shown here is derived from an EMBL/GenBank/DDBJ whole genome shotgun (WGS) entry which is preliminary data.</text>
</comment>
<dbReference type="Gene3D" id="2.10.260.10">
    <property type="match status" value="1"/>
</dbReference>
<dbReference type="RefSeq" id="WP_379906570.1">
    <property type="nucleotide sequence ID" value="NZ_JBHRTR010000054.1"/>
</dbReference>